<keyword evidence="4" id="KW-1185">Reference proteome</keyword>
<name>A0A562PHC1_9BURK</name>
<sequence length="107" mass="11125">MGSTKMKVVPAVAGAAPPHSGAPSMGLVPALAVWLKKLGLSVTGKEVPQAGGAAPLYEKGCVSQQEAEAFAAEMIGKGYHAVVEHDEYDYSWSVEVFEIGAAGPRQR</sequence>
<dbReference type="EMBL" id="VLKW01000011">
    <property type="protein sequence ID" value="TWI43841.1"/>
    <property type="molecule type" value="Genomic_DNA"/>
</dbReference>
<gene>
    <name evidence="1" type="ORF">GO485_29015</name>
    <name evidence="2" type="ORF">IP92_04895</name>
</gene>
<protein>
    <submittedName>
        <fullName evidence="2">Uncharacterized protein</fullName>
    </submittedName>
</protein>
<evidence type="ECO:0000313" key="1">
    <source>
        <dbReference type="EMBL" id="QGZ42675.1"/>
    </source>
</evidence>
<dbReference type="AlphaFoldDB" id="A0A562PHC1"/>
<dbReference type="OrthoDB" id="8760075at2"/>
<evidence type="ECO:0000313" key="4">
    <source>
        <dbReference type="Proteomes" id="UP000437862"/>
    </source>
</evidence>
<evidence type="ECO:0000313" key="2">
    <source>
        <dbReference type="EMBL" id="TWI43841.1"/>
    </source>
</evidence>
<dbReference type="EMBL" id="CP046904">
    <property type="protein sequence ID" value="QGZ42675.1"/>
    <property type="molecule type" value="Genomic_DNA"/>
</dbReference>
<reference evidence="1 4" key="3">
    <citation type="submission" date="2019-12" db="EMBL/GenBank/DDBJ databases">
        <title>Draft Genome Sequences of Six Type Strains of the Genus Massilia.</title>
        <authorList>
            <person name="Miess H."/>
            <person name="Frediansyah A."/>
            <person name="Goeker M."/>
            <person name="Gross H."/>
        </authorList>
    </citation>
    <scope>NUCLEOTIDE SEQUENCE [LARGE SCALE GENOMIC DNA]</scope>
    <source>
        <strain evidence="1 4">DSM 26639</strain>
    </source>
</reference>
<accession>A0A562PHC1</accession>
<dbReference type="RefSeq" id="WP_145880187.1">
    <property type="nucleotide sequence ID" value="NZ_CP046904.1"/>
</dbReference>
<organism evidence="2 3">
    <name type="scientific">Pseudoduganella flava</name>
    <dbReference type="NCBI Taxonomy" id="871742"/>
    <lineage>
        <taxon>Bacteria</taxon>
        <taxon>Pseudomonadati</taxon>
        <taxon>Pseudomonadota</taxon>
        <taxon>Betaproteobacteria</taxon>
        <taxon>Burkholderiales</taxon>
        <taxon>Oxalobacteraceae</taxon>
        <taxon>Telluria group</taxon>
        <taxon>Pseudoduganella</taxon>
    </lineage>
</organism>
<dbReference type="Proteomes" id="UP000437862">
    <property type="component" value="Chromosome"/>
</dbReference>
<reference evidence="2 3" key="1">
    <citation type="journal article" date="2015" name="Stand. Genomic Sci.">
        <title>Genomic Encyclopedia of Bacterial and Archaeal Type Strains, Phase III: the genomes of soil and plant-associated and newly described type strains.</title>
        <authorList>
            <person name="Whitman W.B."/>
            <person name="Woyke T."/>
            <person name="Klenk H.P."/>
            <person name="Zhou Y."/>
            <person name="Lilburn T.G."/>
            <person name="Beck B.J."/>
            <person name="De Vos P."/>
            <person name="Vandamme P."/>
            <person name="Eisen J.A."/>
            <person name="Garrity G."/>
            <person name="Hugenholtz P."/>
            <person name="Kyrpides N.C."/>
        </authorList>
    </citation>
    <scope>NUCLEOTIDE SEQUENCE [LARGE SCALE GENOMIC DNA]</scope>
    <source>
        <strain evidence="2 3">CGMCC 1.10685</strain>
    </source>
</reference>
<evidence type="ECO:0000313" key="3">
    <source>
        <dbReference type="Proteomes" id="UP000315112"/>
    </source>
</evidence>
<dbReference type="Proteomes" id="UP000315112">
    <property type="component" value="Unassembled WGS sequence"/>
</dbReference>
<proteinExistence type="predicted"/>
<reference evidence="2" key="2">
    <citation type="submission" date="2019-07" db="EMBL/GenBank/DDBJ databases">
        <authorList>
            <person name="Whitman W."/>
            <person name="Huntemann M."/>
            <person name="Clum A."/>
            <person name="Pillay M."/>
            <person name="Palaniappan K."/>
            <person name="Varghese N."/>
            <person name="Mikhailova N."/>
            <person name="Stamatis D."/>
            <person name="Reddy T."/>
            <person name="Daum C."/>
            <person name="Shapiro N."/>
            <person name="Ivanova N."/>
            <person name="Kyrpides N."/>
            <person name="Woyke T."/>
        </authorList>
    </citation>
    <scope>NUCLEOTIDE SEQUENCE</scope>
    <source>
        <strain evidence="2">CGMCC 1.10685</strain>
    </source>
</reference>